<organism evidence="14 15">
    <name type="scientific">Blautia pseudococcoides</name>
    <dbReference type="NCBI Taxonomy" id="1796616"/>
    <lineage>
        <taxon>Bacteria</taxon>
        <taxon>Bacillati</taxon>
        <taxon>Bacillota</taxon>
        <taxon>Clostridia</taxon>
        <taxon>Lachnospirales</taxon>
        <taxon>Lachnospiraceae</taxon>
        <taxon>Blautia</taxon>
    </lineage>
</organism>
<evidence type="ECO:0000256" key="10">
    <source>
        <dbReference type="ARBA" id="ARBA00023136"/>
    </source>
</evidence>
<protein>
    <submittedName>
        <fullName evidence="14">Histidine kinase</fullName>
    </submittedName>
</protein>
<dbReference type="Pfam" id="PF02702">
    <property type="entry name" value="KdpD"/>
    <property type="match status" value="1"/>
</dbReference>
<dbReference type="OrthoDB" id="9806130at2"/>
<keyword evidence="9" id="KW-0902">Two-component regulatory system</keyword>
<dbReference type="GO" id="GO:0000155">
    <property type="term" value="F:phosphorelay sensor kinase activity"/>
    <property type="evidence" value="ECO:0007669"/>
    <property type="project" value="InterPro"/>
</dbReference>
<dbReference type="InterPro" id="IPR014729">
    <property type="entry name" value="Rossmann-like_a/b/a_fold"/>
</dbReference>
<dbReference type="InterPro" id="IPR027417">
    <property type="entry name" value="P-loop_NTPase"/>
</dbReference>
<keyword evidence="5" id="KW-0547">Nucleotide-binding</keyword>
<dbReference type="SUPFAM" id="SSF52402">
    <property type="entry name" value="Adenine nucleotide alpha hydrolases-like"/>
    <property type="match status" value="1"/>
</dbReference>
<keyword evidence="2" id="KW-0597">Phosphoprotein</keyword>
<dbReference type="InterPro" id="IPR029016">
    <property type="entry name" value="GAF-like_dom_sf"/>
</dbReference>
<evidence type="ECO:0000256" key="2">
    <source>
        <dbReference type="ARBA" id="ARBA00022553"/>
    </source>
</evidence>
<evidence type="ECO:0000256" key="4">
    <source>
        <dbReference type="ARBA" id="ARBA00022692"/>
    </source>
</evidence>
<keyword evidence="4 11" id="KW-0812">Transmembrane</keyword>
<dbReference type="InterPro" id="IPR025201">
    <property type="entry name" value="KdpD_TM"/>
</dbReference>
<dbReference type="PANTHER" id="PTHR45569:SF1">
    <property type="entry name" value="SENSOR PROTEIN KDPD"/>
    <property type="match status" value="1"/>
</dbReference>
<keyword evidence="8 11" id="KW-1133">Transmembrane helix</keyword>
<evidence type="ECO:0000256" key="11">
    <source>
        <dbReference type="SAM" id="Phobius"/>
    </source>
</evidence>
<evidence type="ECO:0000256" key="6">
    <source>
        <dbReference type="ARBA" id="ARBA00022777"/>
    </source>
</evidence>
<dbReference type="Pfam" id="PF13493">
    <property type="entry name" value="DUF4118"/>
    <property type="match status" value="1"/>
</dbReference>
<dbReference type="STRING" id="1796616.A4V09_00295"/>
<dbReference type="Proteomes" id="UP000092574">
    <property type="component" value="Chromosome"/>
</dbReference>
<dbReference type="RefSeq" id="WP_065540586.1">
    <property type="nucleotide sequence ID" value="NZ_CP015405.2"/>
</dbReference>
<feature type="transmembrane region" description="Helical" evidence="11">
    <location>
        <begin position="408"/>
        <end position="426"/>
    </location>
</feature>
<feature type="domain" description="Sensor protein KdpD transmembrane" evidence="13">
    <location>
        <begin position="409"/>
        <end position="516"/>
    </location>
</feature>
<evidence type="ECO:0000256" key="8">
    <source>
        <dbReference type="ARBA" id="ARBA00022989"/>
    </source>
</evidence>
<dbReference type="Gene3D" id="3.40.50.300">
    <property type="entry name" value="P-loop containing nucleotide triphosphate hydrolases"/>
    <property type="match status" value="1"/>
</dbReference>
<dbReference type="SUPFAM" id="SSF52540">
    <property type="entry name" value="P-loop containing nucleoside triphosphate hydrolases"/>
    <property type="match status" value="1"/>
</dbReference>
<dbReference type="InterPro" id="IPR038318">
    <property type="entry name" value="KdpD_sf"/>
</dbReference>
<dbReference type="GO" id="GO:0005737">
    <property type="term" value="C:cytoplasm"/>
    <property type="evidence" value="ECO:0007669"/>
    <property type="project" value="UniProtKB-ARBA"/>
</dbReference>
<name>A0A1C7I3W1_9FIRM</name>
<comment type="subcellular location">
    <subcellularLocation>
        <location evidence="1">Membrane</location>
        <topology evidence="1">Multi-pass membrane protein</topology>
    </subcellularLocation>
</comment>
<evidence type="ECO:0000313" key="15">
    <source>
        <dbReference type="Proteomes" id="UP000092574"/>
    </source>
</evidence>
<dbReference type="Gene3D" id="1.20.120.620">
    <property type="entry name" value="Backbone structure of the membrane domain of e. Coli histidine kinase receptor kdpd"/>
    <property type="match status" value="1"/>
</dbReference>
<evidence type="ECO:0000256" key="1">
    <source>
        <dbReference type="ARBA" id="ARBA00004141"/>
    </source>
</evidence>
<keyword evidence="3" id="KW-0808">Transferase</keyword>
<dbReference type="CDD" id="cd01987">
    <property type="entry name" value="USP_KdpD-like"/>
    <property type="match status" value="1"/>
</dbReference>
<accession>A0A1C7I3W1</accession>
<sequence length="683" mass="77143">MGGEERPSPRELLEKIRVEEEMARKKELGQLKIFLGYAAGTGKTYAMLQAAGELEKQNIDVVAGYVEPHARPETTALLEGLEQLPFLMVDYKGVKIREFDLDAALKRHPKVILVDELAHTNIQGCRHSKRYQDIEELLEHGINVYTTVNIQHLESLNDNVASITSIMVRETIPDRVFDRASQVKLVDIEPEELIERMKEGKIYQGVQAQRALQNFFTRDKLTALREIALRRMADRVNHLAEEEKKIFGAGEYSTGEHVLTCISPAPSNAKVIRTAARLAYAFHAEFTALYVETRYLQNADEKVKKRRDENMRLARSLGAKVATVNGEDVSRQIAEYAKVSNVTKIVMGRTAHRILFGQTRKTLVESLNQYAPNLDVYVIPDLQSGIGQRPYTIIKAGKFLQGMKGTDFWIMLGMMAVSTTGGSLLAHFQMTEANIIMAYLLGVMLTAIFTQGYVCSVLASLLSVILFNYFFTVPVHSLQAYDASYPVTFAMMFTVSLLTSWNMSKIQKQNEENAKRAYRTEILLVNSKKLRRAKSRQQVSDDLAVQIQKLMQFTVIIYMKKDGVIQMPSIYLRGGIENGGEESLRADYTSRAEQAVVKWVFENGHRAGCTTHTLPNAKAIYLPVMEDDKVSAVVGMVLEERREIAVFEYNLISAMLDEAALVLERIQKMEDLTKSISEHTLHH</sequence>
<dbReference type="GO" id="GO:0005886">
    <property type="term" value="C:plasma membrane"/>
    <property type="evidence" value="ECO:0007669"/>
    <property type="project" value="TreeGrafter"/>
</dbReference>
<evidence type="ECO:0000256" key="3">
    <source>
        <dbReference type="ARBA" id="ARBA00022679"/>
    </source>
</evidence>
<dbReference type="KEGG" id="byl:A4V09_00295"/>
<feature type="domain" description="Signal transduction histidine kinase osmosensitive K+ channel sensor N-terminal" evidence="12">
    <location>
        <begin position="29"/>
        <end position="236"/>
    </location>
</feature>
<evidence type="ECO:0000259" key="13">
    <source>
        <dbReference type="Pfam" id="PF13493"/>
    </source>
</evidence>
<evidence type="ECO:0000256" key="5">
    <source>
        <dbReference type="ARBA" id="ARBA00022741"/>
    </source>
</evidence>
<keyword evidence="7" id="KW-0067">ATP-binding</keyword>
<evidence type="ECO:0000313" key="14">
    <source>
        <dbReference type="EMBL" id="ANU74350.1"/>
    </source>
</evidence>
<dbReference type="FunFam" id="3.40.50.300:FF:000483">
    <property type="entry name" value="Sensor histidine kinase KdpD"/>
    <property type="match status" value="1"/>
</dbReference>
<dbReference type="GO" id="GO:0005524">
    <property type="term" value="F:ATP binding"/>
    <property type="evidence" value="ECO:0007669"/>
    <property type="project" value="UniProtKB-KW"/>
</dbReference>
<evidence type="ECO:0000256" key="9">
    <source>
        <dbReference type="ARBA" id="ARBA00023012"/>
    </source>
</evidence>
<dbReference type="AlphaFoldDB" id="A0A1C7I3W1"/>
<dbReference type="EMBL" id="CP015405">
    <property type="protein sequence ID" value="ANU74350.1"/>
    <property type="molecule type" value="Genomic_DNA"/>
</dbReference>
<keyword evidence="10 11" id="KW-0472">Membrane</keyword>
<evidence type="ECO:0000256" key="7">
    <source>
        <dbReference type="ARBA" id="ARBA00022840"/>
    </source>
</evidence>
<dbReference type="PANTHER" id="PTHR45569">
    <property type="entry name" value="SENSOR PROTEIN KDPD"/>
    <property type="match status" value="1"/>
</dbReference>
<feature type="transmembrane region" description="Helical" evidence="11">
    <location>
        <begin position="483"/>
        <end position="501"/>
    </location>
</feature>
<keyword evidence="15" id="KW-1185">Reference proteome</keyword>
<dbReference type="Gene3D" id="3.30.450.40">
    <property type="match status" value="1"/>
</dbReference>
<gene>
    <name evidence="14" type="ORF">A4V09_00295</name>
</gene>
<reference evidence="14" key="1">
    <citation type="submission" date="2017-04" db="EMBL/GenBank/DDBJ databases">
        <title>Complete Genome Sequences of Twelve Strains of a Stable Defined Moderately Diverse Mouse Microbiota 2 (sDMDMm2).</title>
        <authorList>
            <person name="Uchimura Y."/>
            <person name="Wyss M."/>
            <person name="Brugiroux S."/>
            <person name="Limenitakis J.P."/>
            <person name="Stecher B."/>
            <person name="McCoy K.D."/>
            <person name="Macpherson A.J."/>
        </authorList>
    </citation>
    <scope>NUCLEOTIDE SEQUENCE</scope>
    <source>
        <strain evidence="14">YL58</strain>
    </source>
</reference>
<dbReference type="InterPro" id="IPR052023">
    <property type="entry name" value="Histidine_kinase_KdpD"/>
</dbReference>
<evidence type="ECO:0000259" key="12">
    <source>
        <dbReference type="Pfam" id="PF02702"/>
    </source>
</evidence>
<feature type="transmembrane region" description="Helical" evidence="11">
    <location>
        <begin position="438"/>
        <end position="471"/>
    </location>
</feature>
<proteinExistence type="predicted"/>
<keyword evidence="6 14" id="KW-0418">Kinase</keyword>
<dbReference type="InterPro" id="IPR003852">
    <property type="entry name" value="Sig_transdc_His_kinase_KdpD_N"/>
</dbReference>
<dbReference type="Gene3D" id="3.40.50.620">
    <property type="entry name" value="HUPs"/>
    <property type="match status" value="1"/>
</dbReference>